<name>A0A164UX84_9AGAM</name>
<evidence type="ECO:0008006" key="3">
    <source>
        <dbReference type="Google" id="ProtNLM"/>
    </source>
</evidence>
<dbReference type="Proteomes" id="UP000076722">
    <property type="component" value="Unassembled WGS sequence"/>
</dbReference>
<keyword evidence="2" id="KW-1185">Reference proteome</keyword>
<dbReference type="AlphaFoldDB" id="A0A164UX84"/>
<dbReference type="EMBL" id="KV419406">
    <property type="protein sequence ID" value="KZS93615.1"/>
    <property type="molecule type" value="Genomic_DNA"/>
</dbReference>
<gene>
    <name evidence="1" type="ORF">SISNIDRAFT_485231</name>
</gene>
<sequence>MAVQSKPVWPKDERDLLAESLREAIRNMQYSDLPQLPEILDDLLRKTVFNCAATSKEALPPDAVLEDFPASQPTTAHATNKLLELWGDAHMNYLITRIVERLSESKLHHSKVSLMLCRNDVLGELCFILKLLEHPDLCLTEADRWAIQLWIRGGRLGEPPKVLANLMEAYLGALWVANQGRFELMHQWLEPLITILYPFATTDADKTSTEQRAPFEPQGCSVCCGEAMYDTLDTKEYLPEIIAAGGILRDALHAAQKGDCSGQLMAFAEEVLQAPYSHVLETGEMCLRMNIVNAYLRATHQRRDIFVSPAAENKARYITKLRNLIMAPQVTARLAAALALSEWFASPSNQLMSSNRVLSQSFVAAVGWFDRIDGRLQELEKFAMLIIPAAIETLSEHGYHEYAVCAVSSLLILMAIAFEM</sequence>
<dbReference type="SUPFAM" id="SSF69065">
    <property type="entry name" value="RNase III domain-like"/>
    <property type="match status" value="1"/>
</dbReference>
<reference evidence="1 2" key="1">
    <citation type="journal article" date="2016" name="Mol. Biol. Evol.">
        <title>Comparative Genomics of Early-Diverging Mushroom-Forming Fungi Provides Insights into the Origins of Lignocellulose Decay Capabilities.</title>
        <authorList>
            <person name="Nagy L.G."/>
            <person name="Riley R."/>
            <person name="Tritt A."/>
            <person name="Adam C."/>
            <person name="Daum C."/>
            <person name="Floudas D."/>
            <person name="Sun H."/>
            <person name="Yadav J.S."/>
            <person name="Pangilinan J."/>
            <person name="Larsson K.H."/>
            <person name="Matsuura K."/>
            <person name="Barry K."/>
            <person name="Labutti K."/>
            <person name="Kuo R."/>
            <person name="Ohm R.A."/>
            <person name="Bhattacharya S.S."/>
            <person name="Shirouzu T."/>
            <person name="Yoshinaga Y."/>
            <person name="Martin F.M."/>
            <person name="Grigoriev I.V."/>
            <person name="Hibbett D.S."/>
        </authorList>
    </citation>
    <scope>NUCLEOTIDE SEQUENCE [LARGE SCALE GENOMIC DNA]</scope>
    <source>
        <strain evidence="1 2">HHB9708</strain>
    </source>
</reference>
<dbReference type="GO" id="GO:0006396">
    <property type="term" value="P:RNA processing"/>
    <property type="evidence" value="ECO:0007669"/>
    <property type="project" value="InterPro"/>
</dbReference>
<organism evidence="1 2">
    <name type="scientific">Sistotremastrum niveocremeum HHB9708</name>
    <dbReference type="NCBI Taxonomy" id="1314777"/>
    <lineage>
        <taxon>Eukaryota</taxon>
        <taxon>Fungi</taxon>
        <taxon>Dikarya</taxon>
        <taxon>Basidiomycota</taxon>
        <taxon>Agaricomycotina</taxon>
        <taxon>Agaricomycetes</taxon>
        <taxon>Sistotremastrales</taxon>
        <taxon>Sistotremastraceae</taxon>
        <taxon>Sertulicium</taxon>
        <taxon>Sertulicium niveocremeum</taxon>
    </lineage>
</organism>
<dbReference type="STRING" id="1314777.A0A164UX84"/>
<dbReference type="OrthoDB" id="2392202at2759"/>
<dbReference type="Gene3D" id="1.10.1520.10">
    <property type="entry name" value="Ribonuclease III domain"/>
    <property type="match status" value="1"/>
</dbReference>
<proteinExistence type="predicted"/>
<evidence type="ECO:0000313" key="1">
    <source>
        <dbReference type="EMBL" id="KZS93615.1"/>
    </source>
</evidence>
<evidence type="ECO:0000313" key="2">
    <source>
        <dbReference type="Proteomes" id="UP000076722"/>
    </source>
</evidence>
<protein>
    <recommendedName>
        <fullName evidence="3">RNase III domain-containing protein</fullName>
    </recommendedName>
</protein>
<accession>A0A164UX84</accession>
<dbReference type="InterPro" id="IPR036389">
    <property type="entry name" value="RNase_III_sf"/>
</dbReference>
<dbReference type="GO" id="GO:0004525">
    <property type="term" value="F:ribonuclease III activity"/>
    <property type="evidence" value="ECO:0007669"/>
    <property type="project" value="InterPro"/>
</dbReference>